<comment type="caution">
    <text evidence="1">The sequence shown here is derived from an EMBL/GenBank/DDBJ whole genome shotgun (WGS) entry which is preliminary data.</text>
</comment>
<protein>
    <submittedName>
        <fullName evidence="1">Uncharacterized protein</fullName>
    </submittedName>
</protein>
<dbReference type="Proteomes" id="UP001218218">
    <property type="component" value="Unassembled WGS sequence"/>
</dbReference>
<accession>A0AAD7EIS9</accession>
<gene>
    <name evidence="1" type="ORF">DFH08DRAFT_967101</name>
</gene>
<reference evidence="1" key="1">
    <citation type="submission" date="2023-03" db="EMBL/GenBank/DDBJ databases">
        <title>Massive genome expansion in bonnet fungi (Mycena s.s.) driven by repeated elements and novel gene families across ecological guilds.</title>
        <authorList>
            <consortium name="Lawrence Berkeley National Laboratory"/>
            <person name="Harder C.B."/>
            <person name="Miyauchi S."/>
            <person name="Viragh M."/>
            <person name="Kuo A."/>
            <person name="Thoen E."/>
            <person name="Andreopoulos B."/>
            <person name="Lu D."/>
            <person name="Skrede I."/>
            <person name="Drula E."/>
            <person name="Henrissat B."/>
            <person name="Morin E."/>
            <person name="Kohler A."/>
            <person name="Barry K."/>
            <person name="LaButti K."/>
            <person name="Morin E."/>
            <person name="Salamov A."/>
            <person name="Lipzen A."/>
            <person name="Mereny Z."/>
            <person name="Hegedus B."/>
            <person name="Baldrian P."/>
            <person name="Stursova M."/>
            <person name="Weitz H."/>
            <person name="Taylor A."/>
            <person name="Grigoriev I.V."/>
            <person name="Nagy L.G."/>
            <person name="Martin F."/>
            <person name="Kauserud H."/>
        </authorList>
    </citation>
    <scope>NUCLEOTIDE SEQUENCE</scope>
    <source>
        <strain evidence="1">CBHHK002</strain>
    </source>
</reference>
<name>A0AAD7EIS9_9AGAR</name>
<evidence type="ECO:0000313" key="2">
    <source>
        <dbReference type="Proteomes" id="UP001218218"/>
    </source>
</evidence>
<evidence type="ECO:0000313" key="1">
    <source>
        <dbReference type="EMBL" id="KAJ7328680.1"/>
    </source>
</evidence>
<keyword evidence="2" id="KW-1185">Reference proteome</keyword>
<sequence>MRRNGQRSNTLSWLRNDIEPVFNTHLKALDPERFKDVSNVLEDAKRAGLIDLIGGKKDAAGKSIYHHLAAPLIMHVAAAILFGKQKSRGLATGKGSSSGSKCMQEIHQVMRTMPGLIRSAVVLTLWTLSADVNLKKCGQKTAVNWHLAGEQIHEWLLNGLRERHKPVLRLFRDISKMFSVWRVWRQTSQLRHHARM</sequence>
<proteinExistence type="predicted"/>
<dbReference type="AlphaFoldDB" id="A0AAD7EIS9"/>
<organism evidence="1 2">
    <name type="scientific">Mycena albidolilacea</name>
    <dbReference type="NCBI Taxonomy" id="1033008"/>
    <lineage>
        <taxon>Eukaryota</taxon>
        <taxon>Fungi</taxon>
        <taxon>Dikarya</taxon>
        <taxon>Basidiomycota</taxon>
        <taxon>Agaricomycotina</taxon>
        <taxon>Agaricomycetes</taxon>
        <taxon>Agaricomycetidae</taxon>
        <taxon>Agaricales</taxon>
        <taxon>Marasmiineae</taxon>
        <taxon>Mycenaceae</taxon>
        <taxon>Mycena</taxon>
    </lineage>
</organism>
<dbReference type="EMBL" id="JARIHO010000038">
    <property type="protein sequence ID" value="KAJ7328680.1"/>
    <property type="molecule type" value="Genomic_DNA"/>
</dbReference>